<gene>
    <name evidence="2" type="ORF">ARMOST_18492</name>
</gene>
<reference evidence="3" key="1">
    <citation type="journal article" date="2017" name="Nat. Ecol. Evol.">
        <title>Genome expansion and lineage-specific genetic innovations in the forest pathogenic fungi Armillaria.</title>
        <authorList>
            <person name="Sipos G."/>
            <person name="Prasanna A.N."/>
            <person name="Walter M.C."/>
            <person name="O'Connor E."/>
            <person name="Balint B."/>
            <person name="Krizsan K."/>
            <person name="Kiss B."/>
            <person name="Hess J."/>
            <person name="Varga T."/>
            <person name="Slot J."/>
            <person name="Riley R."/>
            <person name="Boka B."/>
            <person name="Rigling D."/>
            <person name="Barry K."/>
            <person name="Lee J."/>
            <person name="Mihaltcheva S."/>
            <person name="LaButti K."/>
            <person name="Lipzen A."/>
            <person name="Waldron R."/>
            <person name="Moloney N.M."/>
            <person name="Sperisen C."/>
            <person name="Kredics L."/>
            <person name="Vagvoelgyi C."/>
            <person name="Patrignani A."/>
            <person name="Fitzpatrick D."/>
            <person name="Nagy I."/>
            <person name="Doyle S."/>
            <person name="Anderson J.B."/>
            <person name="Grigoriev I.V."/>
            <person name="Gueldener U."/>
            <person name="Muensterkoetter M."/>
            <person name="Nagy L.G."/>
        </authorList>
    </citation>
    <scope>NUCLEOTIDE SEQUENCE [LARGE SCALE GENOMIC DNA]</scope>
    <source>
        <strain evidence="3">C18/9</strain>
    </source>
</reference>
<dbReference type="Proteomes" id="UP000219338">
    <property type="component" value="Unassembled WGS sequence"/>
</dbReference>
<feature type="region of interest" description="Disordered" evidence="1">
    <location>
        <begin position="216"/>
        <end position="245"/>
    </location>
</feature>
<protein>
    <submittedName>
        <fullName evidence="2">Uncharacterized protein</fullName>
    </submittedName>
</protein>
<evidence type="ECO:0000313" key="3">
    <source>
        <dbReference type="Proteomes" id="UP000219338"/>
    </source>
</evidence>
<evidence type="ECO:0000256" key="1">
    <source>
        <dbReference type="SAM" id="MobiDB-lite"/>
    </source>
</evidence>
<dbReference type="OrthoDB" id="3133286at2759"/>
<dbReference type="EMBL" id="FUEG01000026">
    <property type="protein sequence ID" value="SJL15011.1"/>
    <property type="molecule type" value="Genomic_DNA"/>
</dbReference>
<dbReference type="AlphaFoldDB" id="A0A284S1W7"/>
<accession>A0A284S1W7</accession>
<name>A0A284S1W7_ARMOS</name>
<sequence length="666" mass="73890">MTGNKAYRTSVVRGAAIAVRNCFQSSNISWAIYGDLAWHLLCDSPTSGSWQLDVHITGDSATLAYATHRLADMDRRFSLTTQVIDNIATVHYYHNVLNDRSSFKKHECKIVLVSGPAYEFFTVQDLPLLPIQVILYRSMETHSEMSVSRLKNAMAEVVAISEAYLRLPHLPSSVWSLTPAERPVFLDKLAKITTVFPEATSLFACLHPSLPPPPIGPPVPLATGTQSTSVAKTSSPPTATTERRQLSHSESILAVAHTLSLCVRQLGHECFVGGTGYAPWYIMGSPIIPTNHRVDFLVILRDGKSLGWLQHTLCRNGVLKATKGALQYSPLFNNGESKVWNFTFETIPLSMGLHPEESTGTYFDGISVINQNYLFFIMLSSVSSQGLPMKPKAYKYVSSALELLRRRKANIRAAFGDVSKLAELDKLVRAYAAAHPELRENFAAIGLDLSLAPTLPEIDCIASLKFPPIGAKGAVVFQAAADADVDILVSSSAEAEVIKDTLVNQDPLHFYLKRARTPGATYQVLWYRQRLDIGDKDITRQSKVDIVIAGTMMLPSLSSRSTVVKEALPLVPLEVLLLHKLQGWHDHSIAPELHKRRKQTADIADIRCTLKIVLRSLTGAERSWARVALSFFQEEFQHLTEDRVKLFCTAFADCRDDWYQLGFEVA</sequence>
<keyword evidence="3" id="KW-1185">Reference proteome</keyword>
<organism evidence="2 3">
    <name type="scientific">Armillaria ostoyae</name>
    <name type="common">Armillaria root rot fungus</name>
    <dbReference type="NCBI Taxonomy" id="47428"/>
    <lineage>
        <taxon>Eukaryota</taxon>
        <taxon>Fungi</taxon>
        <taxon>Dikarya</taxon>
        <taxon>Basidiomycota</taxon>
        <taxon>Agaricomycotina</taxon>
        <taxon>Agaricomycetes</taxon>
        <taxon>Agaricomycetidae</taxon>
        <taxon>Agaricales</taxon>
        <taxon>Marasmiineae</taxon>
        <taxon>Physalacriaceae</taxon>
        <taxon>Armillaria</taxon>
    </lineage>
</organism>
<feature type="compositionally biased region" description="Polar residues" evidence="1">
    <location>
        <begin position="223"/>
        <end position="240"/>
    </location>
</feature>
<evidence type="ECO:0000313" key="2">
    <source>
        <dbReference type="EMBL" id="SJL15011.1"/>
    </source>
</evidence>
<proteinExistence type="predicted"/>